<name>A0AAD4CN99_ASPNN</name>
<dbReference type="EMBL" id="VCAU01000034">
    <property type="protein sequence ID" value="KAF9889626.1"/>
    <property type="molecule type" value="Genomic_DNA"/>
</dbReference>
<dbReference type="AlphaFoldDB" id="A0AAD4CN99"/>
<dbReference type="Proteomes" id="UP001194746">
    <property type="component" value="Unassembled WGS sequence"/>
</dbReference>
<evidence type="ECO:0008006" key="4">
    <source>
        <dbReference type="Google" id="ProtNLM"/>
    </source>
</evidence>
<dbReference type="GO" id="GO:0019836">
    <property type="term" value="P:symbiont-mediated hemolysis of host erythrocyte"/>
    <property type="evidence" value="ECO:0007669"/>
    <property type="project" value="InterPro"/>
</dbReference>
<gene>
    <name evidence="2" type="ORF">FE257_007134</name>
</gene>
<dbReference type="InterPro" id="IPR009413">
    <property type="entry name" value="Aegerolysin-typ"/>
</dbReference>
<dbReference type="Gene3D" id="2.60.270.50">
    <property type="match status" value="1"/>
</dbReference>
<comment type="caution">
    <text evidence="2">The sequence shown here is derived from an EMBL/GenBank/DDBJ whole genome shotgun (WGS) entry which is preliminary data.</text>
</comment>
<organism evidence="2 3">
    <name type="scientific">Aspergillus nanangensis</name>
    <dbReference type="NCBI Taxonomy" id="2582783"/>
    <lineage>
        <taxon>Eukaryota</taxon>
        <taxon>Fungi</taxon>
        <taxon>Dikarya</taxon>
        <taxon>Ascomycota</taxon>
        <taxon>Pezizomycotina</taxon>
        <taxon>Eurotiomycetes</taxon>
        <taxon>Eurotiomycetidae</taxon>
        <taxon>Eurotiales</taxon>
        <taxon>Aspergillaceae</taxon>
        <taxon>Aspergillus</taxon>
        <taxon>Aspergillus subgen. Circumdati</taxon>
    </lineage>
</organism>
<sequence>MDSSSWVSIHIRDRLQDGNITVKDSFLYEGQFHTPEDKSKSLTEDDIDKLVIPSEGIGEVCARGRRGSEGWMDLFDGDSKICELHWDNRSKMPVNNFEVSEENKKYKIEYSGWSPQAGPLGHVYIDISDAKKKK</sequence>
<evidence type="ECO:0000313" key="3">
    <source>
        <dbReference type="Proteomes" id="UP001194746"/>
    </source>
</evidence>
<reference evidence="2" key="2">
    <citation type="submission" date="2020-02" db="EMBL/GenBank/DDBJ databases">
        <authorList>
            <person name="Gilchrist C.L.M."/>
            <person name="Chooi Y.-H."/>
        </authorList>
    </citation>
    <scope>NUCLEOTIDE SEQUENCE</scope>
    <source>
        <strain evidence="2">MST-FP2251</strain>
    </source>
</reference>
<dbReference type="Pfam" id="PF06355">
    <property type="entry name" value="Aegerolysin"/>
    <property type="match status" value="1"/>
</dbReference>
<protein>
    <recommendedName>
        <fullName evidence="4">Terrelysin</fullName>
    </recommendedName>
</protein>
<comment type="similarity">
    <text evidence="1">Belongs to the aegerolysin family.</text>
</comment>
<accession>A0AAD4CN99</accession>
<keyword evidence="3" id="KW-1185">Reference proteome</keyword>
<reference evidence="2" key="1">
    <citation type="journal article" date="2019" name="Beilstein J. Org. Chem.">
        <title>Nanangenines: drimane sesquiterpenoids as the dominant metabolite cohort of a novel Australian fungus, Aspergillus nanangensis.</title>
        <authorList>
            <person name="Lacey H.J."/>
            <person name="Gilchrist C.L.M."/>
            <person name="Crombie A."/>
            <person name="Kalaitzis J.A."/>
            <person name="Vuong D."/>
            <person name="Rutledge P.J."/>
            <person name="Turner P."/>
            <person name="Pitt J.I."/>
            <person name="Lacey E."/>
            <person name="Chooi Y.H."/>
            <person name="Piggott A.M."/>
        </authorList>
    </citation>
    <scope>NUCLEOTIDE SEQUENCE</scope>
    <source>
        <strain evidence="2">MST-FP2251</strain>
    </source>
</reference>
<evidence type="ECO:0000256" key="1">
    <source>
        <dbReference type="ARBA" id="ARBA00010795"/>
    </source>
</evidence>
<evidence type="ECO:0000313" key="2">
    <source>
        <dbReference type="EMBL" id="KAF9889626.1"/>
    </source>
</evidence>
<proteinExistence type="inferred from homology"/>